<dbReference type="Gene3D" id="3.40.50.1240">
    <property type="entry name" value="Phosphoglycerate mutase-like"/>
    <property type="match status" value="1"/>
</dbReference>
<evidence type="ECO:0000256" key="2">
    <source>
        <dbReference type="ARBA" id="ARBA00023235"/>
    </source>
</evidence>
<dbReference type="SMART" id="SM00855">
    <property type="entry name" value="PGAM"/>
    <property type="match status" value="1"/>
</dbReference>
<keyword evidence="4" id="KW-1185">Reference proteome</keyword>
<keyword evidence="1" id="KW-0324">Glycolysis</keyword>
<dbReference type="Pfam" id="PF00300">
    <property type="entry name" value="His_Phos_1"/>
    <property type="match status" value="1"/>
</dbReference>
<comment type="caution">
    <text evidence="3">The sequence shown here is derived from an EMBL/GenBank/DDBJ whole genome shotgun (WGS) entry which is preliminary data.</text>
</comment>
<gene>
    <name evidence="3" type="ORF">SBRY_50571</name>
</gene>
<dbReference type="InterPro" id="IPR013078">
    <property type="entry name" value="His_Pase_superF_clade-1"/>
</dbReference>
<protein>
    <submittedName>
        <fullName evidence="3">Phosphoglycerate mutase</fullName>
    </submittedName>
</protein>
<dbReference type="InterPro" id="IPR050275">
    <property type="entry name" value="PGM_Phosphatase"/>
</dbReference>
<dbReference type="GO" id="GO:0005737">
    <property type="term" value="C:cytoplasm"/>
    <property type="evidence" value="ECO:0007669"/>
    <property type="project" value="TreeGrafter"/>
</dbReference>
<dbReference type="CDD" id="cd07067">
    <property type="entry name" value="HP_PGM_like"/>
    <property type="match status" value="1"/>
</dbReference>
<dbReference type="GO" id="GO:0016791">
    <property type="term" value="F:phosphatase activity"/>
    <property type="evidence" value="ECO:0007669"/>
    <property type="project" value="TreeGrafter"/>
</dbReference>
<dbReference type="Proteomes" id="UP001153328">
    <property type="component" value="Unassembled WGS sequence"/>
</dbReference>
<proteinExistence type="predicted"/>
<sequence length="219" mass="24044">MITTEIVLVRHGQARCNAAGIVGGPRTCTGLTDLGRVQVLATAEHLAPEHATKPFTALYTGPRLRLRETADILGPALGLRAKVTAGLDGPAHGDADGRPWYDVKTSADGGPHAHPDRPWATGSDTWNGYLERAGAFLRDLIEQHEGQRLLFAAHGETILALHTLLLELRPGLQTGFTVDHGSITRWQHHVNRLGQHRWLLDRHNDRAHLDPVREQRGRG</sequence>
<evidence type="ECO:0000313" key="3">
    <source>
        <dbReference type="EMBL" id="CAG7651266.1"/>
    </source>
</evidence>
<dbReference type="SUPFAM" id="SSF53254">
    <property type="entry name" value="Phosphoglycerate mutase-like"/>
    <property type="match status" value="1"/>
</dbReference>
<dbReference type="PANTHER" id="PTHR48100:SF1">
    <property type="entry name" value="HISTIDINE PHOSPHATASE FAMILY PROTEIN-RELATED"/>
    <property type="match status" value="1"/>
</dbReference>
<dbReference type="PROSITE" id="PS00175">
    <property type="entry name" value="PG_MUTASE"/>
    <property type="match status" value="1"/>
</dbReference>
<dbReference type="EMBL" id="CAJVAX010000019">
    <property type="protein sequence ID" value="CAG7651266.1"/>
    <property type="molecule type" value="Genomic_DNA"/>
</dbReference>
<dbReference type="PANTHER" id="PTHR48100">
    <property type="entry name" value="BROAD-SPECIFICITY PHOSPHATASE YOR283W-RELATED"/>
    <property type="match status" value="1"/>
</dbReference>
<dbReference type="InterPro" id="IPR001345">
    <property type="entry name" value="PG/BPGM_mutase_AS"/>
</dbReference>
<name>A0A9W4H4Z7_9ACTN</name>
<accession>A0A9W4H4Z7</accession>
<dbReference type="AlphaFoldDB" id="A0A9W4H4Z7"/>
<dbReference type="InterPro" id="IPR029033">
    <property type="entry name" value="His_PPase_superfam"/>
</dbReference>
<keyword evidence="2" id="KW-0413">Isomerase</keyword>
<organism evidence="3 4">
    <name type="scientific">Actinacidiphila bryophytorum</name>
    <dbReference type="NCBI Taxonomy" id="1436133"/>
    <lineage>
        <taxon>Bacteria</taxon>
        <taxon>Bacillati</taxon>
        <taxon>Actinomycetota</taxon>
        <taxon>Actinomycetes</taxon>
        <taxon>Kitasatosporales</taxon>
        <taxon>Streptomycetaceae</taxon>
        <taxon>Actinacidiphila</taxon>
    </lineage>
</organism>
<reference evidence="3" key="1">
    <citation type="submission" date="2021-06" db="EMBL/GenBank/DDBJ databases">
        <authorList>
            <person name="Arsene-Ploetze F."/>
        </authorList>
    </citation>
    <scope>NUCLEOTIDE SEQUENCE</scope>
    <source>
        <strain evidence="3">SBRY1</strain>
    </source>
</reference>
<evidence type="ECO:0000313" key="4">
    <source>
        <dbReference type="Proteomes" id="UP001153328"/>
    </source>
</evidence>
<evidence type="ECO:0000256" key="1">
    <source>
        <dbReference type="ARBA" id="ARBA00023152"/>
    </source>
</evidence>
<dbReference type="RefSeq" id="WP_205045214.1">
    <property type="nucleotide sequence ID" value="NZ_CAJVAX010000019.1"/>
</dbReference>